<dbReference type="InterPro" id="IPR057727">
    <property type="entry name" value="WCX_dom"/>
</dbReference>
<protein>
    <submittedName>
        <fullName evidence="4">Transcriptional regulator</fullName>
    </submittedName>
</protein>
<dbReference type="Gene3D" id="1.10.10.10">
    <property type="entry name" value="Winged helix-like DNA-binding domain superfamily/Winged helix DNA-binding domain"/>
    <property type="match status" value="1"/>
</dbReference>
<dbReference type="Pfam" id="PF08279">
    <property type="entry name" value="HTH_11"/>
    <property type="match status" value="1"/>
</dbReference>
<dbReference type="InterPro" id="IPR051534">
    <property type="entry name" value="CBASS_pafABC_assoc_protein"/>
</dbReference>
<keyword evidence="1" id="KW-0805">Transcription regulation</keyword>
<evidence type="ECO:0000259" key="3">
    <source>
        <dbReference type="PROSITE" id="PS51000"/>
    </source>
</evidence>
<dbReference type="SUPFAM" id="SSF46785">
    <property type="entry name" value="Winged helix' DNA-binding domain"/>
    <property type="match status" value="1"/>
</dbReference>
<dbReference type="InterPro" id="IPR028349">
    <property type="entry name" value="PafC-like"/>
</dbReference>
<dbReference type="Pfam" id="PF25583">
    <property type="entry name" value="WCX"/>
    <property type="match status" value="1"/>
</dbReference>
<dbReference type="EMBL" id="BMLX01000002">
    <property type="protein sequence ID" value="GGP21044.1"/>
    <property type="molecule type" value="Genomic_DNA"/>
</dbReference>
<accession>A0ABQ2P9K9</accession>
<dbReference type="PANTHER" id="PTHR34580:SF3">
    <property type="entry name" value="PROTEIN PAFB"/>
    <property type="match status" value="1"/>
</dbReference>
<evidence type="ECO:0000313" key="4">
    <source>
        <dbReference type="EMBL" id="GGP21044.1"/>
    </source>
</evidence>
<dbReference type="SMART" id="SM00420">
    <property type="entry name" value="HTH_DEOR"/>
    <property type="match status" value="1"/>
</dbReference>
<dbReference type="PIRSF" id="PIRSF016838">
    <property type="entry name" value="PafC"/>
    <property type="match status" value="1"/>
</dbReference>
<evidence type="ECO:0000313" key="5">
    <source>
        <dbReference type="Proteomes" id="UP000637267"/>
    </source>
</evidence>
<keyword evidence="2" id="KW-0804">Transcription</keyword>
<dbReference type="InterPro" id="IPR013196">
    <property type="entry name" value="HTH_11"/>
</dbReference>
<sequence length="332" mass="37376">MAHSSQRLLAMLEVLQTQGLVSGSELARRLDIDVRTLRRDIARLEEMGIPITSERGRDGGYRLMHGFKLPPMMFTNEEALALSLGLQAARSLGLAQAAPAVSSAQAKLERVLPDMLRHQLRAVAETVTLDLSRTPAVQDNAALMALSTAAQLQQRVQIKYQTGGVQTERQFDPYSLAWRDGHWYVVGYCHLRKEMRSFRLDRMLAVRPVPASFLRPEGFDVLAFLNHTMAIIPRDFEVEVILHAPLEDTRKYIYADLGILESTPEGTRLRSQVDTLSWMARQLAQMPYAFTVISPPQLIDEIHQLAQRLLQSKMPRAQDEKKVAENTPPEAA</sequence>
<reference evidence="5" key="1">
    <citation type="journal article" date="2019" name="Int. J. Syst. Evol. Microbiol.">
        <title>The Global Catalogue of Microorganisms (GCM) 10K type strain sequencing project: providing services to taxonomists for standard genome sequencing and annotation.</title>
        <authorList>
            <consortium name="The Broad Institute Genomics Platform"/>
            <consortium name="The Broad Institute Genome Sequencing Center for Infectious Disease"/>
            <person name="Wu L."/>
            <person name="Ma J."/>
        </authorList>
    </citation>
    <scope>NUCLEOTIDE SEQUENCE [LARGE SCALE GENOMIC DNA]</scope>
    <source>
        <strain evidence="5">CGMCC 1.8859</strain>
    </source>
</reference>
<feature type="domain" description="HTH deoR-type" evidence="3">
    <location>
        <begin position="4"/>
        <end position="70"/>
    </location>
</feature>
<dbReference type="InterPro" id="IPR026881">
    <property type="entry name" value="WYL_dom"/>
</dbReference>
<evidence type="ECO:0000256" key="2">
    <source>
        <dbReference type="ARBA" id="ARBA00023163"/>
    </source>
</evidence>
<dbReference type="PROSITE" id="PS52050">
    <property type="entry name" value="WYL"/>
    <property type="match status" value="1"/>
</dbReference>
<comment type="caution">
    <text evidence="4">The sequence shown here is derived from an EMBL/GenBank/DDBJ whole genome shotgun (WGS) entry which is preliminary data.</text>
</comment>
<dbReference type="InterPro" id="IPR001034">
    <property type="entry name" value="DeoR_HTH"/>
</dbReference>
<dbReference type="InterPro" id="IPR036388">
    <property type="entry name" value="WH-like_DNA-bd_sf"/>
</dbReference>
<name>A0ABQ2P9K9_9NEIS</name>
<gene>
    <name evidence="4" type="ORF">GCM10010970_18250</name>
</gene>
<organism evidence="4 5">
    <name type="scientific">Silvimonas iriomotensis</name>
    <dbReference type="NCBI Taxonomy" id="449662"/>
    <lineage>
        <taxon>Bacteria</taxon>
        <taxon>Pseudomonadati</taxon>
        <taxon>Pseudomonadota</taxon>
        <taxon>Betaproteobacteria</taxon>
        <taxon>Neisseriales</taxon>
        <taxon>Chitinibacteraceae</taxon>
        <taxon>Silvimonas</taxon>
    </lineage>
</organism>
<dbReference type="PANTHER" id="PTHR34580">
    <property type="match status" value="1"/>
</dbReference>
<dbReference type="RefSeq" id="WP_188703979.1">
    <property type="nucleotide sequence ID" value="NZ_BMLX01000002.1"/>
</dbReference>
<dbReference type="InterPro" id="IPR036390">
    <property type="entry name" value="WH_DNA-bd_sf"/>
</dbReference>
<proteinExistence type="predicted"/>
<dbReference type="Proteomes" id="UP000637267">
    <property type="component" value="Unassembled WGS sequence"/>
</dbReference>
<evidence type="ECO:0000256" key="1">
    <source>
        <dbReference type="ARBA" id="ARBA00023015"/>
    </source>
</evidence>
<keyword evidence="5" id="KW-1185">Reference proteome</keyword>
<dbReference type="Pfam" id="PF13280">
    <property type="entry name" value="WYL"/>
    <property type="match status" value="1"/>
</dbReference>
<dbReference type="PROSITE" id="PS51000">
    <property type="entry name" value="HTH_DEOR_2"/>
    <property type="match status" value="1"/>
</dbReference>